<evidence type="ECO:0000313" key="2">
    <source>
        <dbReference type="EMBL" id="KAJ1157553.1"/>
    </source>
</evidence>
<evidence type="ECO:0000256" key="1">
    <source>
        <dbReference type="SAM" id="MobiDB-lite"/>
    </source>
</evidence>
<sequence>MSHRYVDESVASAWDAESQAHLGAAMAGPSHAANVPHGGGNGSVPNTSTGPIPIATQPQSPTPGQPSAFEQQALNDMA</sequence>
<dbReference type="EMBL" id="JANPWB010000009">
    <property type="protein sequence ID" value="KAJ1157553.1"/>
    <property type="molecule type" value="Genomic_DNA"/>
</dbReference>
<protein>
    <submittedName>
        <fullName evidence="2">Uncharacterized protein</fullName>
    </submittedName>
</protein>
<dbReference type="Proteomes" id="UP001066276">
    <property type="component" value="Chromosome 5"/>
</dbReference>
<feature type="compositionally biased region" description="Polar residues" evidence="1">
    <location>
        <begin position="68"/>
        <end position="78"/>
    </location>
</feature>
<dbReference type="AlphaFoldDB" id="A0AAV7S071"/>
<reference evidence="2" key="1">
    <citation type="journal article" date="2022" name="bioRxiv">
        <title>Sequencing and chromosome-scale assembly of the giantPleurodeles waltlgenome.</title>
        <authorList>
            <person name="Brown T."/>
            <person name="Elewa A."/>
            <person name="Iarovenko S."/>
            <person name="Subramanian E."/>
            <person name="Araus A.J."/>
            <person name="Petzold A."/>
            <person name="Susuki M."/>
            <person name="Suzuki K.-i.T."/>
            <person name="Hayashi T."/>
            <person name="Toyoda A."/>
            <person name="Oliveira C."/>
            <person name="Osipova E."/>
            <person name="Leigh N.D."/>
            <person name="Simon A."/>
            <person name="Yun M.H."/>
        </authorList>
    </citation>
    <scope>NUCLEOTIDE SEQUENCE</scope>
    <source>
        <strain evidence="2">20211129_DDA</strain>
        <tissue evidence="2">Liver</tissue>
    </source>
</reference>
<organism evidence="2 3">
    <name type="scientific">Pleurodeles waltl</name>
    <name type="common">Iberian ribbed newt</name>
    <dbReference type="NCBI Taxonomy" id="8319"/>
    <lineage>
        <taxon>Eukaryota</taxon>
        <taxon>Metazoa</taxon>
        <taxon>Chordata</taxon>
        <taxon>Craniata</taxon>
        <taxon>Vertebrata</taxon>
        <taxon>Euteleostomi</taxon>
        <taxon>Amphibia</taxon>
        <taxon>Batrachia</taxon>
        <taxon>Caudata</taxon>
        <taxon>Salamandroidea</taxon>
        <taxon>Salamandridae</taxon>
        <taxon>Pleurodelinae</taxon>
        <taxon>Pleurodeles</taxon>
    </lineage>
</organism>
<proteinExistence type="predicted"/>
<name>A0AAV7S071_PLEWA</name>
<keyword evidence="3" id="KW-1185">Reference proteome</keyword>
<evidence type="ECO:0000313" key="3">
    <source>
        <dbReference type="Proteomes" id="UP001066276"/>
    </source>
</evidence>
<accession>A0AAV7S071</accession>
<comment type="caution">
    <text evidence="2">The sequence shown here is derived from an EMBL/GenBank/DDBJ whole genome shotgun (WGS) entry which is preliminary data.</text>
</comment>
<gene>
    <name evidence="2" type="ORF">NDU88_010260</name>
</gene>
<feature type="region of interest" description="Disordered" evidence="1">
    <location>
        <begin position="22"/>
        <end position="78"/>
    </location>
</feature>